<dbReference type="SMART" id="SM00408">
    <property type="entry name" value="IGc2"/>
    <property type="match status" value="1"/>
</dbReference>
<dbReference type="InterPro" id="IPR036179">
    <property type="entry name" value="Ig-like_dom_sf"/>
</dbReference>
<protein>
    <recommendedName>
        <fullName evidence="1">Ig-like domain-containing protein</fullName>
    </recommendedName>
</protein>
<gene>
    <name evidence="2" type="ORF">ACJMK2_008810</name>
</gene>
<dbReference type="Gene3D" id="2.60.40.10">
    <property type="entry name" value="Immunoglobulins"/>
    <property type="match status" value="1"/>
</dbReference>
<proteinExistence type="predicted"/>
<dbReference type="EMBL" id="JBJQND010000011">
    <property type="protein sequence ID" value="KAL3862864.1"/>
    <property type="molecule type" value="Genomic_DNA"/>
</dbReference>
<dbReference type="PROSITE" id="PS50835">
    <property type="entry name" value="IG_LIKE"/>
    <property type="match status" value="1"/>
</dbReference>
<keyword evidence="3" id="KW-1185">Reference proteome</keyword>
<comment type="caution">
    <text evidence="2">The sequence shown here is derived from an EMBL/GenBank/DDBJ whole genome shotgun (WGS) entry which is preliminary data.</text>
</comment>
<dbReference type="AlphaFoldDB" id="A0ABD3VMN4"/>
<sequence>IHLSPNRTSHELTELSSLNVNCSADCFPECQYTWTGPGGNNVSSTGLLSFIAIGRNQSGQYTCTASDSDSPIKRATSVIR</sequence>
<evidence type="ECO:0000313" key="3">
    <source>
        <dbReference type="Proteomes" id="UP001634394"/>
    </source>
</evidence>
<feature type="non-terminal residue" evidence="2">
    <location>
        <position position="1"/>
    </location>
</feature>
<dbReference type="InterPro" id="IPR003598">
    <property type="entry name" value="Ig_sub2"/>
</dbReference>
<accession>A0ABD3VMN4</accession>
<feature type="non-terminal residue" evidence="2">
    <location>
        <position position="80"/>
    </location>
</feature>
<dbReference type="InterPro" id="IPR007110">
    <property type="entry name" value="Ig-like_dom"/>
</dbReference>
<name>A0ABD3VMN4_SINWO</name>
<evidence type="ECO:0000259" key="1">
    <source>
        <dbReference type="PROSITE" id="PS50835"/>
    </source>
</evidence>
<dbReference type="InterPro" id="IPR013783">
    <property type="entry name" value="Ig-like_fold"/>
</dbReference>
<feature type="domain" description="Ig-like" evidence="1">
    <location>
        <begin position="5"/>
        <end position="79"/>
    </location>
</feature>
<reference evidence="2 3" key="1">
    <citation type="submission" date="2024-11" db="EMBL/GenBank/DDBJ databases">
        <title>Chromosome-level genome assembly of the freshwater bivalve Anodonta woodiana.</title>
        <authorList>
            <person name="Chen X."/>
        </authorList>
    </citation>
    <scope>NUCLEOTIDE SEQUENCE [LARGE SCALE GENOMIC DNA]</scope>
    <source>
        <strain evidence="2">MN2024</strain>
        <tissue evidence="2">Gills</tissue>
    </source>
</reference>
<evidence type="ECO:0000313" key="2">
    <source>
        <dbReference type="EMBL" id="KAL3862864.1"/>
    </source>
</evidence>
<dbReference type="Pfam" id="PF13927">
    <property type="entry name" value="Ig_3"/>
    <property type="match status" value="1"/>
</dbReference>
<dbReference type="SUPFAM" id="SSF48726">
    <property type="entry name" value="Immunoglobulin"/>
    <property type="match status" value="1"/>
</dbReference>
<dbReference type="Proteomes" id="UP001634394">
    <property type="component" value="Unassembled WGS sequence"/>
</dbReference>
<organism evidence="2 3">
    <name type="scientific">Sinanodonta woodiana</name>
    <name type="common">Chinese pond mussel</name>
    <name type="synonym">Anodonta woodiana</name>
    <dbReference type="NCBI Taxonomy" id="1069815"/>
    <lineage>
        <taxon>Eukaryota</taxon>
        <taxon>Metazoa</taxon>
        <taxon>Spiralia</taxon>
        <taxon>Lophotrochozoa</taxon>
        <taxon>Mollusca</taxon>
        <taxon>Bivalvia</taxon>
        <taxon>Autobranchia</taxon>
        <taxon>Heteroconchia</taxon>
        <taxon>Palaeoheterodonta</taxon>
        <taxon>Unionida</taxon>
        <taxon>Unionoidea</taxon>
        <taxon>Unionidae</taxon>
        <taxon>Unioninae</taxon>
        <taxon>Sinanodonta</taxon>
    </lineage>
</organism>